<dbReference type="SUPFAM" id="SSF54184">
    <property type="entry name" value="Penicillin-binding protein 2x (pbp-2x), c-terminal domain"/>
    <property type="match status" value="1"/>
</dbReference>
<dbReference type="InterPro" id="IPR005543">
    <property type="entry name" value="PASTA_dom"/>
</dbReference>
<dbReference type="OrthoDB" id="9803895at2"/>
<evidence type="ECO:0000313" key="2">
    <source>
        <dbReference type="EMBL" id="TNJ40326.1"/>
    </source>
</evidence>
<evidence type="ECO:0000259" key="1">
    <source>
        <dbReference type="PROSITE" id="PS51178"/>
    </source>
</evidence>
<dbReference type="Proteomes" id="UP000308271">
    <property type="component" value="Unassembled WGS sequence"/>
</dbReference>
<name>A0A5C4SA64_CHLTI</name>
<feature type="domain" description="PASTA" evidence="1">
    <location>
        <begin position="174"/>
        <end position="241"/>
    </location>
</feature>
<dbReference type="CDD" id="cd06577">
    <property type="entry name" value="PASTA_pknB"/>
    <property type="match status" value="3"/>
</dbReference>
<feature type="domain" description="PASTA" evidence="1">
    <location>
        <begin position="99"/>
        <end position="167"/>
    </location>
</feature>
<reference evidence="2 3" key="1">
    <citation type="submission" date="2019-05" db="EMBL/GenBank/DDBJ databases">
        <title>Draft Whole-Genome sequence of the green sulfur bacterium Chlorobaculum thiosulfatiphilum DSM 249.</title>
        <authorList>
            <person name="Meyer T.E."/>
            <person name="Kyndt J.A."/>
        </authorList>
    </citation>
    <scope>NUCLEOTIDE SEQUENCE [LARGE SCALE GENOMIC DNA]</scope>
    <source>
        <strain evidence="2 3">DSM 249</strain>
    </source>
</reference>
<dbReference type="RefSeq" id="WP_139455797.1">
    <property type="nucleotide sequence ID" value="NZ_VDCH01000001.1"/>
</dbReference>
<proteinExistence type="predicted"/>
<dbReference type="PROSITE" id="PS51178">
    <property type="entry name" value="PASTA"/>
    <property type="match status" value="3"/>
</dbReference>
<dbReference type="Gene3D" id="3.30.10.20">
    <property type="match status" value="3"/>
</dbReference>
<dbReference type="Pfam" id="PF03793">
    <property type="entry name" value="PASTA"/>
    <property type="match status" value="3"/>
</dbReference>
<organism evidence="2 3">
    <name type="scientific">Chlorobaculum thiosulfatiphilum</name>
    <name type="common">Chlorobium limicola f.sp. thiosulfatophilum</name>
    <dbReference type="NCBI Taxonomy" id="115852"/>
    <lineage>
        <taxon>Bacteria</taxon>
        <taxon>Pseudomonadati</taxon>
        <taxon>Chlorobiota</taxon>
        <taxon>Chlorobiia</taxon>
        <taxon>Chlorobiales</taxon>
        <taxon>Chlorobiaceae</taxon>
        <taxon>Chlorobaculum</taxon>
    </lineage>
</organism>
<accession>A0A5C4SA64</accession>
<dbReference type="SMART" id="SM00740">
    <property type="entry name" value="PASTA"/>
    <property type="match status" value="3"/>
</dbReference>
<dbReference type="AlphaFoldDB" id="A0A5C4SA64"/>
<comment type="caution">
    <text evidence="2">The sequence shown here is derived from an EMBL/GenBank/DDBJ whole genome shotgun (WGS) entry which is preliminary data.</text>
</comment>
<dbReference type="EMBL" id="VDCH01000001">
    <property type="protein sequence ID" value="TNJ40326.1"/>
    <property type="molecule type" value="Genomic_DNA"/>
</dbReference>
<protein>
    <submittedName>
        <fullName evidence="2">PASTA domain-containing protein</fullName>
    </submittedName>
</protein>
<feature type="domain" description="PASTA" evidence="1">
    <location>
        <begin position="30"/>
        <end position="97"/>
    </location>
</feature>
<sequence length="244" mass="26345">MKKVLLLLLLFIAAIVAVDRFLLPLYTESGAQTTVPDVRNMSYDMAARELRQAGLNAMKSYNVRYLPDVPPDRVIDQVPEAGAIVKPGRSIALVLNRLDKPSYPMPDLVGRTEAEALRELERLGMVVAEVQTQAVSDSDQDGRVLSQSVPPAVVLKSGSAVSFITGKLEQEPLGMRRVIVPDVLGMSVDQARGMIVRNGLAVGKISYEYSDLLVPDTVISQNPSANAMVQFGQPVDITVAAGSN</sequence>
<gene>
    <name evidence="2" type="ORF">FGF66_00785</name>
</gene>
<keyword evidence="3" id="KW-1185">Reference proteome</keyword>
<evidence type="ECO:0000313" key="3">
    <source>
        <dbReference type="Proteomes" id="UP000308271"/>
    </source>
</evidence>